<dbReference type="PANTHER" id="PTHR21137:SF35">
    <property type="entry name" value="ODORANT RECEPTOR 19A-RELATED"/>
    <property type="match status" value="1"/>
</dbReference>
<keyword evidence="4 10" id="KW-0812">Transmembrane</keyword>
<dbReference type="GO" id="GO:0004984">
    <property type="term" value="F:olfactory receptor activity"/>
    <property type="evidence" value="ECO:0007669"/>
    <property type="project" value="InterPro"/>
</dbReference>
<evidence type="ECO:0000256" key="2">
    <source>
        <dbReference type="ARBA" id="ARBA00022475"/>
    </source>
</evidence>
<evidence type="ECO:0000256" key="10">
    <source>
        <dbReference type="RuleBase" id="RU351113"/>
    </source>
</evidence>
<evidence type="ECO:0000256" key="3">
    <source>
        <dbReference type="ARBA" id="ARBA00022606"/>
    </source>
</evidence>
<dbReference type="GO" id="GO:0005886">
    <property type="term" value="C:plasma membrane"/>
    <property type="evidence" value="ECO:0007669"/>
    <property type="project" value="UniProtKB-SubCell"/>
</dbReference>
<evidence type="ECO:0000256" key="5">
    <source>
        <dbReference type="ARBA" id="ARBA00022725"/>
    </source>
</evidence>
<keyword evidence="7 10" id="KW-0472">Membrane</keyword>
<dbReference type="OrthoDB" id="6617147at2759"/>
<organism evidence="11">
    <name type="scientific">Aphidius gifuensis</name>
    <name type="common">Parasitoid wasp</name>
    <dbReference type="NCBI Taxonomy" id="684658"/>
    <lineage>
        <taxon>Eukaryota</taxon>
        <taxon>Metazoa</taxon>
        <taxon>Ecdysozoa</taxon>
        <taxon>Arthropoda</taxon>
        <taxon>Hexapoda</taxon>
        <taxon>Insecta</taxon>
        <taxon>Pterygota</taxon>
        <taxon>Neoptera</taxon>
        <taxon>Endopterygota</taxon>
        <taxon>Hymenoptera</taxon>
        <taxon>Apocrita</taxon>
        <taxon>Ichneumonoidea</taxon>
        <taxon>Braconidae</taxon>
        <taxon>Aphidiinae</taxon>
        <taxon>Aphidius</taxon>
    </lineage>
</organism>
<dbReference type="GO" id="GO:0007165">
    <property type="term" value="P:signal transduction"/>
    <property type="evidence" value="ECO:0007669"/>
    <property type="project" value="UniProtKB-KW"/>
</dbReference>
<reference evidence="11" key="1">
    <citation type="journal article" date="2018" name="Front. Physiol.">
        <title>Differential Expression Analysis of Olfactory Genes Based on a Combination of Sequencing Platforms and Behavioral Investigations in Aphidius gifuensis.</title>
        <authorList>
            <person name="Fan J."/>
            <person name="Zhang Q."/>
            <person name="Xu Q."/>
            <person name="Xue W."/>
            <person name="Han Z."/>
            <person name="Sun J."/>
            <person name="Chen J."/>
        </authorList>
    </citation>
    <scope>NUCLEOTIDE SEQUENCE</scope>
</reference>
<dbReference type="InterPro" id="IPR004117">
    <property type="entry name" value="7tm6_olfct_rcpt"/>
</dbReference>
<feature type="transmembrane region" description="Helical" evidence="10">
    <location>
        <begin position="391"/>
        <end position="409"/>
    </location>
</feature>
<sequence>MELKIHQFFNDNNRNINIKKTGFDYEFGLCKKHLELFGIWPDEKNNKIYKNLGLIQALIIFIFLELPRIAAIFLLKNTADIDILIQILSSHFPILMSIAKFFVMWLKRKEFAEIIKFIKKNWQIEIPDEEYKVMMNFAKYSHFISIGSIALGWSASISGLIVQIWYNTESHLMKNLDSRLSINLLWVIYLPWSTKNFTSYSLTFLLQFYTSVLVAVMYNLFNSFVAILVLHFCGQICCIKIMLNFSIETPNNFFVNIKNIAKRHIKLIKITTQLNESLKMIILLELMACTATMCFQNYSTMNMVFEGKNNHVFQILFSTTCQLMVLGNLYLYCWTGHQLTLCSSQIGDAIYESNWTSLRSVEIKLLNIIAFKKFTPLKISAGGFFDMSLDLFLLVIKTSLSYLSVLLAMKKRK</sequence>
<name>A0A3Q9ELP7_APHGI</name>
<keyword evidence="5 10" id="KW-0552">Olfaction</keyword>
<accession>A0A3Q9ELP7</accession>
<dbReference type="Pfam" id="PF02949">
    <property type="entry name" value="7tm_6"/>
    <property type="match status" value="1"/>
</dbReference>
<keyword evidence="6 10" id="KW-1133">Transmembrane helix</keyword>
<comment type="caution">
    <text evidence="10">Lacks conserved residue(s) required for the propagation of feature annotation.</text>
</comment>
<evidence type="ECO:0000256" key="4">
    <source>
        <dbReference type="ARBA" id="ARBA00022692"/>
    </source>
</evidence>
<proteinExistence type="evidence at transcript level"/>
<evidence type="ECO:0000256" key="1">
    <source>
        <dbReference type="ARBA" id="ARBA00004651"/>
    </source>
</evidence>
<dbReference type="PANTHER" id="PTHR21137">
    <property type="entry name" value="ODORANT RECEPTOR"/>
    <property type="match status" value="1"/>
</dbReference>
<evidence type="ECO:0000313" key="11">
    <source>
        <dbReference type="EMBL" id="AZQ24896.1"/>
    </source>
</evidence>
<feature type="transmembrane region" description="Helical" evidence="10">
    <location>
        <begin position="311"/>
        <end position="331"/>
    </location>
</feature>
<keyword evidence="2" id="KW-1003">Cell membrane</keyword>
<keyword evidence="3 10" id="KW-0716">Sensory transduction</keyword>
<keyword evidence="8 10" id="KW-0675">Receptor</keyword>
<evidence type="ECO:0000256" key="9">
    <source>
        <dbReference type="ARBA" id="ARBA00023224"/>
    </source>
</evidence>
<comment type="subcellular location">
    <subcellularLocation>
        <location evidence="1 10">Cell membrane</location>
        <topology evidence="1 10">Multi-pass membrane protein</topology>
    </subcellularLocation>
</comment>
<feature type="transmembrane region" description="Helical" evidence="10">
    <location>
        <begin position="87"/>
        <end position="106"/>
    </location>
</feature>
<feature type="transmembrane region" description="Helical" evidence="10">
    <location>
        <begin position="143"/>
        <end position="166"/>
    </location>
</feature>
<dbReference type="EMBL" id="MK048955">
    <property type="protein sequence ID" value="AZQ24896.1"/>
    <property type="molecule type" value="mRNA"/>
</dbReference>
<feature type="transmembrane region" description="Helical" evidence="10">
    <location>
        <begin position="54"/>
        <end position="75"/>
    </location>
</feature>
<evidence type="ECO:0000256" key="8">
    <source>
        <dbReference type="ARBA" id="ARBA00023170"/>
    </source>
</evidence>
<dbReference type="AlphaFoldDB" id="A0A3Q9ELP7"/>
<keyword evidence="9 10" id="KW-0807">Transducer</keyword>
<comment type="similarity">
    <text evidence="10">Belongs to the insect chemoreceptor superfamily. Heteromeric odorant receptor channel (TC 1.A.69) family.</text>
</comment>
<dbReference type="GO" id="GO:0005549">
    <property type="term" value="F:odorant binding"/>
    <property type="evidence" value="ECO:0007669"/>
    <property type="project" value="InterPro"/>
</dbReference>
<protein>
    <recommendedName>
        <fullName evidence="10">Odorant receptor</fullName>
    </recommendedName>
</protein>
<evidence type="ECO:0000256" key="7">
    <source>
        <dbReference type="ARBA" id="ARBA00023136"/>
    </source>
</evidence>
<evidence type="ECO:0000256" key="6">
    <source>
        <dbReference type="ARBA" id="ARBA00022989"/>
    </source>
</evidence>